<dbReference type="InterPro" id="IPR026645">
    <property type="entry name" value="Dermatopontin"/>
</dbReference>
<keyword evidence="7" id="KW-1185">Reference proteome</keyword>
<dbReference type="Proteomes" id="UP001591681">
    <property type="component" value="Unassembled WGS sequence"/>
</dbReference>
<comment type="similarity">
    <text evidence="2">Belongs to the dermatopontin family.</text>
</comment>
<comment type="caution">
    <text evidence="6">The sequence shown here is derived from an EMBL/GenBank/DDBJ whole genome shotgun (WGS) entry which is preliminary data.</text>
</comment>
<feature type="compositionally biased region" description="Low complexity" evidence="5">
    <location>
        <begin position="38"/>
        <end position="48"/>
    </location>
</feature>
<comment type="subcellular location">
    <subcellularLocation>
        <location evidence="1">Secreted</location>
    </subcellularLocation>
</comment>
<dbReference type="Pfam" id="PF14704">
    <property type="entry name" value="DERM"/>
    <property type="match status" value="1"/>
</dbReference>
<feature type="region of interest" description="Disordered" evidence="5">
    <location>
        <begin position="30"/>
        <end position="58"/>
    </location>
</feature>
<evidence type="ECO:0000313" key="7">
    <source>
        <dbReference type="Proteomes" id="UP001591681"/>
    </source>
</evidence>
<dbReference type="GO" id="GO:0005576">
    <property type="term" value="C:extracellular region"/>
    <property type="evidence" value="ECO:0007669"/>
    <property type="project" value="UniProtKB-SubCell"/>
</dbReference>
<dbReference type="AlphaFoldDB" id="A0ABD1JTK2"/>
<dbReference type="EMBL" id="JBHFQA010000012">
    <property type="protein sequence ID" value="KAL2090063.1"/>
    <property type="molecule type" value="Genomic_DNA"/>
</dbReference>
<evidence type="ECO:0000256" key="3">
    <source>
        <dbReference type="ARBA" id="ARBA00022525"/>
    </source>
</evidence>
<evidence type="ECO:0000256" key="4">
    <source>
        <dbReference type="ARBA" id="ARBA00023157"/>
    </source>
</evidence>
<proteinExistence type="inferred from homology"/>
<accession>A0ABD1JTK2</accession>
<name>A0ABD1JTK2_9TELE</name>
<sequence length="262" mass="30211">MCCLGCEAVKGGTPVGIRCKHLGREALPTAAAHHSPTAQPDPALQIQPLPQPQRTDRPCSRMHPALLHRSLPILPPLLVVLLLAVLARTQPNYIYDEPWVNQYRQGFNFQCPHGEVLVAIRSYFSEKEGADRLWSFECQRTPYALGEPTDCWWDDINRAGLEWSSMCSGNGLVAGVQSQYFNAVLDREWQFYCCRYAKKCPYSCWKTQEYPDYYREEADFVVPSYGYFIRGAQTTFSGVLRDRQWKYILCRMTEHDCDYENF</sequence>
<protein>
    <recommendedName>
        <fullName evidence="8">Dermatopontin</fullName>
    </recommendedName>
</protein>
<keyword evidence="4" id="KW-1015">Disulfide bond</keyword>
<reference evidence="6 7" key="1">
    <citation type="submission" date="2024-09" db="EMBL/GenBank/DDBJ databases">
        <title>A chromosome-level genome assembly of Gray's grenadier anchovy, Coilia grayii.</title>
        <authorList>
            <person name="Fu Z."/>
        </authorList>
    </citation>
    <scope>NUCLEOTIDE SEQUENCE [LARGE SCALE GENOMIC DNA]</scope>
    <source>
        <strain evidence="6">G4</strain>
        <tissue evidence="6">Muscle</tissue>
    </source>
</reference>
<gene>
    <name evidence="6" type="ORF">ACEWY4_014751</name>
</gene>
<evidence type="ECO:0000256" key="2">
    <source>
        <dbReference type="ARBA" id="ARBA00008712"/>
    </source>
</evidence>
<evidence type="ECO:0000313" key="6">
    <source>
        <dbReference type="EMBL" id="KAL2090063.1"/>
    </source>
</evidence>
<dbReference type="PANTHER" id="PTHR15040">
    <property type="entry name" value="DERMATOPONTIN-RELATED"/>
    <property type="match status" value="1"/>
</dbReference>
<dbReference type="PANTHER" id="PTHR15040:SF2">
    <property type="entry name" value="DERMATOPONTIN"/>
    <property type="match status" value="1"/>
</dbReference>
<organism evidence="6 7">
    <name type="scientific">Coilia grayii</name>
    <name type="common">Gray's grenadier anchovy</name>
    <dbReference type="NCBI Taxonomy" id="363190"/>
    <lineage>
        <taxon>Eukaryota</taxon>
        <taxon>Metazoa</taxon>
        <taxon>Chordata</taxon>
        <taxon>Craniata</taxon>
        <taxon>Vertebrata</taxon>
        <taxon>Euteleostomi</taxon>
        <taxon>Actinopterygii</taxon>
        <taxon>Neopterygii</taxon>
        <taxon>Teleostei</taxon>
        <taxon>Clupei</taxon>
        <taxon>Clupeiformes</taxon>
        <taxon>Clupeoidei</taxon>
        <taxon>Engraulidae</taxon>
        <taxon>Coilinae</taxon>
        <taxon>Coilia</taxon>
    </lineage>
</organism>
<evidence type="ECO:0000256" key="5">
    <source>
        <dbReference type="SAM" id="MobiDB-lite"/>
    </source>
</evidence>
<evidence type="ECO:0008006" key="8">
    <source>
        <dbReference type="Google" id="ProtNLM"/>
    </source>
</evidence>
<evidence type="ECO:0000256" key="1">
    <source>
        <dbReference type="ARBA" id="ARBA00004613"/>
    </source>
</evidence>
<keyword evidence="3" id="KW-0964">Secreted</keyword>